<organism evidence="5 6">
    <name type="scientific">Pseudofrankia inefficax (strain DSM 45817 / CECT 9037 / DDB 130130 / EuI1c)</name>
    <name type="common">Frankia inefficax</name>
    <dbReference type="NCBI Taxonomy" id="298654"/>
    <lineage>
        <taxon>Bacteria</taxon>
        <taxon>Bacillati</taxon>
        <taxon>Actinomycetota</taxon>
        <taxon>Actinomycetes</taxon>
        <taxon>Frankiales</taxon>
        <taxon>Frankiaceae</taxon>
        <taxon>Pseudofrankia</taxon>
    </lineage>
</organism>
<dbReference type="AlphaFoldDB" id="E3J907"/>
<evidence type="ECO:0000313" key="5">
    <source>
        <dbReference type="EMBL" id="ADP80886.1"/>
    </source>
</evidence>
<evidence type="ECO:0000256" key="1">
    <source>
        <dbReference type="ARBA" id="ARBA00010062"/>
    </source>
</evidence>
<keyword evidence="6" id="KW-1185">Reference proteome</keyword>
<protein>
    <recommendedName>
        <fullName evidence="4">Leucine-binding protein domain-containing protein</fullName>
    </recommendedName>
</protein>
<dbReference type="eggNOG" id="COG0683">
    <property type="taxonomic scope" value="Bacteria"/>
</dbReference>
<dbReference type="OrthoDB" id="3204832at2"/>
<gene>
    <name evidence="5" type="ordered locus">FraEuI1c_2860</name>
</gene>
<keyword evidence="2 3" id="KW-0732">Signal</keyword>
<dbReference type="KEGG" id="fri:FraEuI1c_2860"/>
<dbReference type="InterPro" id="IPR028081">
    <property type="entry name" value="Leu-bd"/>
</dbReference>
<feature type="chain" id="PRO_5039426404" description="Leucine-binding protein domain-containing protein" evidence="3">
    <location>
        <begin position="21"/>
        <end position="416"/>
    </location>
</feature>
<name>E3J907_PSEI1</name>
<dbReference type="SUPFAM" id="SSF53822">
    <property type="entry name" value="Periplasmic binding protein-like I"/>
    <property type="match status" value="1"/>
</dbReference>
<dbReference type="PROSITE" id="PS51257">
    <property type="entry name" value="PROKAR_LIPOPROTEIN"/>
    <property type="match status" value="1"/>
</dbReference>
<dbReference type="STRING" id="298654.FraEuI1c_2860"/>
<sequence precursor="true">MFRRACGVVAAIAATTLVVAACGSSGSGGGGGALSSSTAGSRISIKVGILTDATGPGNATAAAVDGIKAGIYNAKKDGIDIQYVVADTGTNPATAVTAATRLVQQDHVTVVMAYSSVLFAAAPYLAAHNVPVVGVAQDGPEWISDHNMFSVFGPAHQELVSTTFAKFFKQQGATILGSLGYGIAPNSALAAKALGVSGPAEGLTVGYMNPNFAFGGTDVGPVALAVKNAHVDGFQTTTAISANFTLLKAMRDINGLPKTVVLFTGYGAELINAGAAAQRDAQGVYFPISYEPVELNTPATQRFQAARKAVGLTGIPSYAEYFGYAGVDLLEAGLKGSGPTPSAAKIISTLSTVHDFTAYGLTGDHSFDVNDRTHVVNGPANCMWFTQFENGKFVPVKGASPLCGELLEGKTVSLTQ</sequence>
<evidence type="ECO:0000256" key="2">
    <source>
        <dbReference type="ARBA" id="ARBA00022729"/>
    </source>
</evidence>
<evidence type="ECO:0000259" key="4">
    <source>
        <dbReference type="Pfam" id="PF13458"/>
    </source>
</evidence>
<dbReference type="PANTHER" id="PTHR30483">
    <property type="entry name" value="LEUCINE-SPECIFIC-BINDING PROTEIN"/>
    <property type="match status" value="1"/>
</dbReference>
<comment type="similarity">
    <text evidence="1">Belongs to the leucine-binding protein family.</text>
</comment>
<dbReference type="Gene3D" id="3.40.50.2300">
    <property type="match status" value="2"/>
</dbReference>
<dbReference type="Pfam" id="PF13458">
    <property type="entry name" value="Peripla_BP_6"/>
    <property type="match status" value="1"/>
</dbReference>
<dbReference type="EMBL" id="CP002299">
    <property type="protein sequence ID" value="ADP80886.1"/>
    <property type="molecule type" value="Genomic_DNA"/>
</dbReference>
<dbReference type="InterPro" id="IPR051010">
    <property type="entry name" value="BCAA_transport"/>
</dbReference>
<feature type="signal peptide" evidence="3">
    <location>
        <begin position="1"/>
        <end position="20"/>
    </location>
</feature>
<dbReference type="InParanoid" id="E3J907"/>
<dbReference type="HOGENOM" id="CLU_054023_0_0_11"/>
<proteinExistence type="inferred from homology"/>
<evidence type="ECO:0000256" key="3">
    <source>
        <dbReference type="SAM" id="SignalP"/>
    </source>
</evidence>
<dbReference type="Proteomes" id="UP000002484">
    <property type="component" value="Chromosome"/>
</dbReference>
<dbReference type="InterPro" id="IPR028082">
    <property type="entry name" value="Peripla_BP_I"/>
</dbReference>
<dbReference type="PANTHER" id="PTHR30483:SF6">
    <property type="entry name" value="PERIPLASMIC BINDING PROTEIN OF ABC TRANSPORTER FOR NATURAL AMINO ACIDS"/>
    <property type="match status" value="1"/>
</dbReference>
<accession>E3J907</accession>
<feature type="domain" description="Leucine-binding protein" evidence="4">
    <location>
        <begin position="44"/>
        <end position="391"/>
    </location>
</feature>
<reference evidence="5 6" key="1">
    <citation type="submission" date="2010-10" db="EMBL/GenBank/DDBJ databases">
        <title>Complete sequence of Frankia sp. EuI1c.</title>
        <authorList>
            <consortium name="US DOE Joint Genome Institute"/>
            <person name="Lucas S."/>
            <person name="Copeland A."/>
            <person name="Lapidus A."/>
            <person name="Cheng J.-F."/>
            <person name="Bruce D."/>
            <person name="Goodwin L."/>
            <person name="Pitluck S."/>
            <person name="Chertkov O."/>
            <person name="Detter J.C."/>
            <person name="Han C."/>
            <person name="Tapia R."/>
            <person name="Land M."/>
            <person name="Hauser L."/>
            <person name="Jeffries C."/>
            <person name="Kyrpides N."/>
            <person name="Ivanova N."/>
            <person name="Mikhailova N."/>
            <person name="Beauchemin N."/>
            <person name="Sen A."/>
            <person name="Sur S.A."/>
            <person name="Gtari M."/>
            <person name="Wall L."/>
            <person name="Tisa L."/>
            <person name="Woyke T."/>
        </authorList>
    </citation>
    <scope>NUCLEOTIDE SEQUENCE [LARGE SCALE GENOMIC DNA]</scope>
    <source>
        <strain evidence="6">DSM 45817 / CECT 9037 / EuI1c</strain>
    </source>
</reference>
<evidence type="ECO:0000313" key="6">
    <source>
        <dbReference type="Proteomes" id="UP000002484"/>
    </source>
</evidence>